<feature type="binding site" evidence="8">
    <location>
        <begin position="298"/>
        <end position="301"/>
    </location>
    <ligand>
        <name>NAD(+)</name>
        <dbReference type="ChEBI" id="CHEBI:57540"/>
    </ligand>
</feature>
<feature type="domain" description="Alanine dehydrogenase/pyridine nucleotide transhydrogenase NAD(H)-binding" evidence="9">
    <location>
        <begin position="149"/>
        <end position="297"/>
    </location>
</feature>
<sequence>MFIGVPKEIKTDEYRVGLTPATVEELTTRGHRVVVETVAGAGAGIADQEYIAAGAEIATSADQIFQRAELIVKVKEPLASEREQLRRGQIIFTYLHLAPDPEQTHDLMASGVTALAYETVTDAAGKLPLLAPMSRVAGRMAPQVAAHFLQRPQGGRGILLGGIDGLPPASILVLGGGVVGSNAAEMAIGMGAKVSIAARTPETLRQLSQRFGDGVTTVTSDAEAIEALCSSADVVIGAALVAGAAAPKLIPARTVAAMKPGSVIVDVSIDQGGCAETSRPTTHSQPTFLIGGVVHYCVPNMPGAVPRTSAYALDNATRPFVLALADKGFPRALIDNPHLRNGLNVHDGKVTCRAVADALRLPFTAAIDVLH</sequence>
<evidence type="ECO:0000256" key="4">
    <source>
        <dbReference type="ARBA" id="ARBA00023027"/>
    </source>
</evidence>
<dbReference type="Gene3D" id="3.40.50.720">
    <property type="entry name" value="NAD(P)-binding Rossmann-like Domain"/>
    <property type="match status" value="2"/>
</dbReference>
<evidence type="ECO:0000259" key="9">
    <source>
        <dbReference type="SMART" id="SM01002"/>
    </source>
</evidence>
<dbReference type="PIRSF" id="PIRSF000183">
    <property type="entry name" value="Alanine_dh"/>
    <property type="match status" value="1"/>
</dbReference>
<comment type="similarity">
    <text evidence="1 5">Belongs to the AlaDH/PNT family.</text>
</comment>
<feature type="binding site" evidence="7">
    <location>
        <position position="15"/>
    </location>
    <ligand>
        <name>substrate</name>
    </ligand>
</feature>
<protein>
    <recommendedName>
        <fullName evidence="2 5">Alanine dehydrogenase</fullName>
        <ecNumber evidence="2 5">1.4.1.1</ecNumber>
    </recommendedName>
</protein>
<dbReference type="EMBL" id="CP076134">
    <property type="protein sequence ID" value="QWG12094.1"/>
    <property type="molecule type" value="Genomic_DNA"/>
</dbReference>
<feature type="binding site" evidence="8">
    <location>
        <begin position="267"/>
        <end position="270"/>
    </location>
    <ligand>
        <name>NAD(+)</name>
        <dbReference type="ChEBI" id="CHEBI:57540"/>
    </ligand>
</feature>
<dbReference type="SMART" id="SM01003">
    <property type="entry name" value="AlaDh_PNT_N"/>
    <property type="match status" value="1"/>
</dbReference>
<dbReference type="SUPFAM" id="SSF52283">
    <property type="entry name" value="Formate/glycerate dehydrogenase catalytic domain-like"/>
    <property type="match status" value="1"/>
</dbReference>
<feature type="active site" description="Proton donor/acceptor" evidence="6">
    <location>
        <position position="270"/>
    </location>
</feature>
<keyword evidence="3 5" id="KW-0560">Oxidoreductase</keyword>
<dbReference type="EC" id="1.4.1.1" evidence="2 5"/>
<dbReference type="RefSeq" id="WP_215620937.1">
    <property type="nucleotide sequence ID" value="NZ_CP076134.1"/>
</dbReference>
<evidence type="ECO:0000256" key="3">
    <source>
        <dbReference type="ARBA" id="ARBA00023002"/>
    </source>
</evidence>
<comment type="catalytic activity">
    <reaction evidence="5">
        <text>L-alanine + NAD(+) + H2O = pyruvate + NH4(+) + NADH + H(+)</text>
        <dbReference type="Rhea" id="RHEA:18405"/>
        <dbReference type="ChEBI" id="CHEBI:15361"/>
        <dbReference type="ChEBI" id="CHEBI:15377"/>
        <dbReference type="ChEBI" id="CHEBI:15378"/>
        <dbReference type="ChEBI" id="CHEBI:28938"/>
        <dbReference type="ChEBI" id="CHEBI:57540"/>
        <dbReference type="ChEBI" id="CHEBI:57945"/>
        <dbReference type="ChEBI" id="CHEBI:57972"/>
        <dbReference type="EC" id="1.4.1.1"/>
    </reaction>
</comment>
<feature type="domain" description="Alanine dehydrogenase/pyridine nucleotide transhydrogenase N-terminal" evidence="10">
    <location>
        <begin position="4"/>
        <end position="137"/>
    </location>
</feature>
<evidence type="ECO:0000256" key="6">
    <source>
        <dbReference type="PIRSR" id="PIRSR000183-1"/>
    </source>
</evidence>
<evidence type="ECO:0000313" key="12">
    <source>
        <dbReference type="Proteomes" id="UP000680839"/>
    </source>
</evidence>
<dbReference type="GO" id="GO:0042853">
    <property type="term" value="P:L-alanine catabolic process"/>
    <property type="evidence" value="ECO:0007669"/>
    <property type="project" value="InterPro"/>
</dbReference>
<evidence type="ECO:0000256" key="8">
    <source>
        <dbReference type="PIRSR" id="PIRSR000183-3"/>
    </source>
</evidence>
<dbReference type="FunFam" id="3.40.50.720:FF:000049">
    <property type="entry name" value="Alanine dehydrogenase"/>
    <property type="match status" value="1"/>
</dbReference>
<dbReference type="Pfam" id="PF05222">
    <property type="entry name" value="AlaDh_PNT_N"/>
    <property type="match status" value="1"/>
</dbReference>
<feature type="active site" description="Proton donor/acceptor" evidence="6">
    <location>
        <position position="96"/>
    </location>
</feature>
<dbReference type="InterPro" id="IPR008141">
    <property type="entry name" value="Ala_DH"/>
</dbReference>
<dbReference type="SUPFAM" id="SSF51735">
    <property type="entry name" value="NAD(P)-binding Rossmann-fold domains"/>
    <property type="match status" value="1"/>
</dbReference>
<dbReference type="AlphaFoldDB" id="A0A975NDC2"/>
<dbReference type="SMART" id="SM01002">
    <property type="entry name" value="AlaDh_PNT_C"/>
    <property type="match status" value="1"/>
</dbReference>
<dbReference type="InterPro" id="IPR007886">
    <property type="entry name" value="AlaDH/PNT_N"/>
</dbReference>
<dbReference type="NCBIfam" id="TIGR00518">
    <property type="entry name" value="alaDH"/>
    <property type="match status" value="1"/>
</dbReference>
<dbReference type="PANTHER" id="PTHR42795:SF1">
    <property type="entry name" value="ALANINE DEHYDROGENASE"/>
    <property type="match status" value="1"/>
</dbReference>
<accession>A0A975NDC2</accession>
<feature type="binding site" evidence="7">
    <location>
        <position position="75"/>
    </location>
    <ligand>
        <name>substrate</name>
    </ligand>
</feature>
<dbReference type="Proteomes" id="UP000680839">
    <property type="component" value="Chromosome"/>
</dbReference>
<evidence type="ECO:0000313" key="11">
    <source>
        <dbReference type="EMBL" id="QWG12094.1"/>
    </source>
</evidence>
<organism evidence="11 12">
    <name type="scientific">Bradyrhizobium sediminis</name>
    <dbReference type="NCBI Taxonomy" id="2840469"/>
    <lineage>
        <taxon>Bacteria</taxon>
        <taxon>Pseudomonadati</taxon>
        <taxon>Pseudomonadota</taxon>
        <taxon>Alphaproteobacteria</taxon>
        <taxon>Hyphomicrobiales</taxon>
        <taxon>Nitrobacteraceae</taxon>
        <taxon>Bradyrhizobium</taxon>
    </lineage>
</organism>
<dbReference type="PANTHER" id="PTHR42795">
    <property type="entry name" value="ALANINE DEHYDROGENASE"/>
    <property type="match status" value="1"/>
</dbReference>
<reference evidence="11" key="1">
    <citation type="submission" date="2021-06" db="EMBL/GenBank/DDBJ databases">
        <title>Bradyrhizobium sp. S2-20-1 Genome sequencing.</title>
        <authorList>
            <person name="Jin L."/>
        </authorList>
    </citation>
    <scope>NUCLEOTIDE SEQUENCE</scope>
    <source>
        <strain evidence="11">S2-20-1</strain>
    </source>
</reference>
<dbReference type="GO" id="GO:0000286">
    <property type="term" value="F:alanine dehydrogenase activity"/>
    <property type="evidence" value="ECO:0007669"/>
    <property type="project" value="UniProtKB-UniRule"/>
</dbReference>
<name>A0A975NDC2_9BRAD</name>
<gene>
    <name evidence="11" type="primary">ald</name>
    <name evidence="11" type="ORF">KMZ29_20560</name>
</gene>
<dbReference type="CDD" id="cd05305">
    <property type="entry name" value="L-AlaDH"/>
    <property type="match status" value="1"/>
</dbReference>
<proteinExistence type="inferred from homology"/>
<evidence type="ECO:0000256" key="2">
    <source>
        <dbReference type="ARBA" id="ARBA00012897"/>
    </source>
</evidence>
<dbReference type="GO" id="GO:0000166">
    <property type="term" value="F:nucleotide binding"/>
    <property type="evidence" value="ECO:0007669"/>
    <property type="project" value="UniProtKB-KW"/>
</dbReference>
<evidence type="ECO:0000256" key="5">
    <source>
        <dbReference type="PIRNR" id="PIRNR000183"/>
    </source>
</evidence>
<dbReference type="Pfam" id="PF01262">
    <property type="entry name" value="AlaDh_PNT_C"/>
    <property type="match status" value="1"/>
</dbReference>
<dbReference type="InterPro" id="IPR007698">
    <property type="entry name" value="AlaDH/PNT_NAD(H)-bd"/>
</dbReference>
<keyword evidence="4 5" id="KW-0520">NAD</keyword>
<dbReference type="GO" id="GO:0005886">
    <property type="term" value="C:plasma membrane"/>
    <property type="evidence" value="ECO:0007669"/>
    <property type="project" value="TreeGrafter"/>
</dbReference>
<evidence type="ECO:0000256" key="7">
    <source>
        <dbReference type="PIRSR" id="PIRSR000183-2"/>
    </source>
</evidence>
<evidence type="ECO:0000256" key="1">
    <source>
        <dbReference type="ARBA" id="ARBA00005689"/>
    </source>
</evidence>
<feature type="binding site" evidence="8">
    <location>
        <position position="279"/>
    </location>
    <ligand>
        <name>NAD(+)</name>
        <dbReference type="ChEBI" id="CHEBI:57540"/>
    </ligand>
</feature>
<evidence type="ECO:0000259" key="10">
    <source>
        <dbReference type="SMART" id="SM01003"/>
    </source>
</evidence>
<feature type="binding site" evidence="8">
    <location>
        <position position="134"/>
    </location>
    <ligand>
        <name>NAD(+)</name>
        <dbReference type="ChEBI" id="CHEBI:57540"/>
    </ligand>
</feature>
<keyword evidence="8" id="KW-0547">Nucleotide-binding</keyword>
<dbReference type="InterPro" id="IPR036291">
    <property type="entry name" value="NAD(P)-bd_dom_sf"/>
</dbReference>
<feature type="binding site" evidence="8">
    <location>
        <position position="220"/>
    </location>
    <ligand>
        <name>NAD(+)</name>
        <dbReference type="ChEBI" id="CHEBI:57540"/>
    </ligand>
</feature>